<protein>
    <submittedName>
        <fullName evidence="2">Uncharacterized protein</fullName>
    </submittedName>
</protein>
<evidence type="ECO:0000256" key="1">
    <source>
        <dbReference type="SAM" id="MobiDB-lite"/>
    </source>
</evidence>
<gene>
    <name evidence="2" type="ORF">H1R20_g1864</name>
</gene>
<dbReference type="EMBL" id="JANBPK010000682">
    <property type="protein sequence ID" value="KAJ2935231.1"/>
    <property type="molecule type" value="Genomic_DNA"/>
</dbReference>
<organism evidence="2 3">
    <name type="scientific">Candolleomyces eurysporus</name>
    <dbReference type="NCBI Taxonomy" id="2828524"/>
    <lineage>
        <taxon>Eukaryota</taxon>
        <taxon>Fungi</taxon>
        <taxon>Dikarya</taxon>
        <taxon>Basidiomycota</taxon>
        <taxon>Agaricomycotina</taxon>
        <taxon>Agaricomycetes</taxon>
        <taxon>Agaricomycetidae</taxon>
        <taxon>Agaricales</taxon>
        <taxon>Agaricineae</taxon>
        <taxon>Psathyrellaceae</taxon>
        <taxon>Candolleomyces</taxon>
    </lineage>
</organism>
<feature type="non-terminal residue" evidence="2">
    <location>
        <position position="1"/>
    </location>
</feature>
<feature type="region of interest" description="Disordered" evidence="1">
    <location>
        <begin position="113"/>
        <end position="158"/>
    </location>
</feature>
<keyword evidence="3" id="KW-1185">Reference proteome</keyword>
<dbReference type="Proteomes" id="UP001140091">
    <property type="component" value="Unassembled WGS sequence"/>
</dbReference>
<reference evidence="2" key="1">
    <citation type="submission" date="2022-06" db="EMBL/GenBank/DDBJ databases">
        <title>Genome Sequence of Candolleomyces eurysporus.</title>
        <authorList>
            <person name="Buettner E."/>
        </authorList>
    </citation>
    <scope>NUCLEOTIDE SEQUENCE</scope>
    <source>
        <strain evidence="2">VTCC 930004</strain>
    </source>
</reference>
<dbReference type="OrthoDB" id="3012058at2759"/>
<feature type="compositionally biased region" description="Polar residues" evidence="1">
    <location>
        <begin position="142"/>
        <end position="154"/>
    </location>
</feature>
<accession>A0A9W8JGA6</accession>
<name>A0A9W8JGA6_9AGAR</name>
<evidence type="ECO:0000313" key="3">
    <source>
        <dbReference type="Proteomes" id="UP001140091"/>
    </source>
</evidence>
<dbReference type="AlphaFoldDB" id="A0A9W8JGA6"/>
<evidence type="ECO:0000313" key="2">
    <source>
        <dbReference type="EMBL" id="KAJ2935231.1"/>
    </source>
</evidence>
<proteinExistence type="predicted"/>
<sequence>MNRATQGRVPAVAISAPIPEYMFKNLGMEKPRLAVLLERANINPLLNIGDRDQLRRMFQGCQQLGREAMDWIIEARWCSPLLGEPSMWDWEDPRTLPTLYPIVRDPRLLNSIQMAPPSIGNNDDSDSETTATQGTTTPPNSPTLAFSTPTTSATYPGPPDDVGLLMQVVLHPTASRYALRYPGANLFDGSLLINNGYVGSEAEDAMDVDSD</sequence>
<comment type="caution">
    <text evidence="2">The sequence shown here is derived from an EMBL/GenBank/DDBJ whole genome shotgun (WGS) entry which is preliminary data.</text>
</comment>